<evidence type="ECO:0000313" key="3">
    <source>
        <dbReference type="EMBL" id="QJW94173.1"/>
    </source>
</evidence>
<dbReference type="KEGG" id="ftj:FTUN_0011"/>
<evidence type="ECO:0000313" key="17">
    <source>
        <dbReference type="EMBL" id="QJW98458.1"/>
    </source>
</evidence>
<evidence type="ECO:0000313" key="13">
    <source>
        <dbReference type="EMBL" id="QJW97444.1"/>
    </source>
</evidence>
<dbReference type="EMBL" id="CP053452">
    <property type="protein sequence ID" value="QJW95247.1"/>
    <property type="molecule type" value="Genomic_DNA"/>
</dbReference>
<dbReference type="EMBL" id="CP053452">
    <property type="protein sequence ID" value="QJW97016.1"/>
    <property type="molecule type" value="Genomic_DNA"/>
</dbReference>
<evidence type="ECO:0000313" key="19">
    <source>
        <dbReference type="EMBL" id="QJW98497.1"/>
    </source>
</evidence>
<dbReference type="EMBL" id="CP053452">
    <property type="protein sequence ID" value="QJW94173.1"/>
    <property type="molecule type" value="Genomic_DNA"/>
</dbReference>
<dbReference type="KEGG" id="ftj:FTUN_2789"/>
<evidence type="ECO:0000313" key="16">
    <source>
        <dbReference type="EMBL" id="QJW98422.1"/>
    </source>
</evidence>
<dbReference type="EMBL" id="CP053452">
    <property type="protein sequence ID" value="QJW95881.1"/>
    <property type="molecule type" value="Genomic_DNA"/>
</dbReference>
<dbReference type="EMBL" id="CP053452">
    <property type="protein sequence ID" value="QJW92515.1"/>
    <property type="molecule type" value="Genomic_DNA"/>
</dbReference>
<dbReference type="EMBL" id="CP053452">
    <property type="protein sequence ID" value="QJW98693.1"/>
    <property type="molecule type" value="Genomic_DNA"/>
</dbReference>
<organism evidence="22 23">
    <name type="scientific">Frigoriglobus tundricola</name>
    <dbReference type="NCBI Taxonomy" id="2774151"/>
    <lineage>
        <taxon>Bacteria</taxon>
        <taxon>Pseudomonadati</taxon>
        <taxon>Planctomycetota</taxon>
        <taxon>Planctomycetia</taxon>
        <taxon>Gemmatales</taxon>
        <taxon>Gemmataceae</taxon>
        <taxon>Frigoriglobus</taxon>
    </lineage>
</organism>
<evidence type="ECO:0008006" key="24">
    <source>
        <dbReference type="Google" id="ProtNLM"/>
    </source>
</evidence>
<evidence type="ECO:0000313" key="15">
    <source>
        <dbReference type="EMBL" id="QJW98271.1"/>
    </source>
</evidence>
<dbReference type="KEGG" id="ftj:FTUN_3159"/>
<evidence type="ECO:0000313" key="20">
    <source>
        <dbReference type="EMBL" id="QJW98693.1"/>
    </source>
</evidence>
<evidence type="ECO:0000313" key="2">
    <source>
        <dbReference type="EMBL" id="QJW93255.1"/>
    </source>
</evidence>
<evidence type="ECO:0000313" key="12">
    <source>
        <dbReference type="EMBL" id="QJW97151.1"/>
    </source>
</evidence>
<dbReference type="KEGG" id="ftj:FTUN_5859"/>
<dbReference type="AlphaFoldDB" id="A0A6M5Z7I3"/>
<evidence type="ECO:0000313" key="23">
    <source>
        <dbReference type="Proteomes" id="UP000503447"/>
    </source>
</evidence>
<dbReference type="RefSeq" id="WP_171468866.1">
    <property type="nucleotide sequence ID" value="NZ_CP053452.2"/>
</dbReference>
<dbReference type="EMBL" id="CP053452">
    <property type="protein sequence ID" value="QJW98497.1"/>
    <property type="molecule type" value="Genomic_DNA"/>
</dbReference>
<dbReference type="KEGG" id="ftj:FTUN_2763"/>
<reference evidence="22 23" key="1">
    <citation type="submission" date="2020-05" db="EMBL/GenBank/DDBJ databases">
        <title>Frigoriglobus tundricola gen. nov., sp. nov., a psychrotolerant cellulolytic planctomycete of the family Gemmataceae with two divergent copies of 16S rRNA gene.</title>
        <authorList>
            <person name="Kulichevskaya I.S."/>
            <person name="Ivanova A.A."/>
            <person name="Naumoff D.G."/>
            <person name="Beletsky A.V."/>
            <person name="Rijpstra W.I.C."/>
            <person name="Sinninghe Damste J.S."/>
            <person name="Mardanov A.V."/>
            <person name="Ravin N.V."/>
            <person name="Dedysh S.N."/>
        </authorList>
    </citation>
    <scope>NUCLEOTIDE SEQUENCE [LARGE SCALE GENOMIC DNA]</scope>
    <source>
        <strain evidence="22 23">PL17</strain>
        <plasmid evidence="23">ppl17-1</plasmid>
        <plasmid evidence="22">pPL17-1</plasmid>
    </source>
</reference>
<dbReference type="EMBL" id="CP053452">
    <property type="protein sequence ID" value="QJW97029.1"/>
    <property type="molecule type" value="Genomic_DNA"/>
</dbReference>
<keyword evidence="23" id="KW-1185">Reference proteome</keyword>
<evidence type="ECO:0000313" key="8">
    <source>
        <dbReference type="EMBL" id="QJW95609.1"/>
    </source>
</evidence>
<dbReference type="EMBL" id="CP053452">
    <property type="protein sequence ID" value="QJW95152.1"/>
    <property type="molecule type" value="Genomic_DNA"/>
</dbReference>
<dbReference type="KEGG" id="ftj:FTUN_3435"/>
<dbReference type="KEGG" id="ftj:FTUN_5725"/>
<dbReference type="EMBL" id="CP053452">
    <property type="protein sequence ID" value="QJW98480.1"/>
    <property type="molecule type" value="Genomic_DNA"/>
</dbReference>
<dbReference type="KEGG" id="ftj:FTUN_4716"/>
<dbReference type="KEGG" id="ftj:FTUN_7674"/>
<evidence type="ECO:0000313" key="10">
    <source>
        <dbReference type="EMBL" id="QJW97016.1"/>
    </source>
</evidence>
<dbReference type="EMBL" id="CP053452">
    <property type="protein sequence ID" value="QJW93255.1"/>
    <property type="molecule type" value="Genomic_DNA"/>
</dbReference>
<dbReference type="EMBL" id="CP053452">
    <property type="protein sequence ID" value="QJW97444.1"/>
    <property type="molecule type" value="Genomic_DNA"/>
</dbReference>
<evidence type="ECO:0000313" key="7">
    <source>
        <dbReference type="EMBL" id="QJW95247.1"/>
    </source>
</evidence>
<dbReference type="KEGG" id="ftj:FTUN_6070"/>
<dbReference type="KEGG" id="ftj:FTUN_4576"/>
<dbReference type="KEGG" id="ftj:FTUN_2691"/>
<dbReference type="KEGG" id="ftj:FTUN_6048"/>
<evidence type="ECO:0000313" key="5">
    <source>
        <dbReference type="EMBL" id="QJW95152.1"/>
    </source>
</evidence>
<dbReference type="EMBL" id="CP053452">
    <property type="protein sequence ID" value="QJW98458.1"/>
    <property type="molecule type" value="Genomic_DNA"/>
</dbReference>
<dbReference type="Proteomes" id="UP000503447">
    <property type="component" value="Chromosome"/>
</dbReference>
<dbReference type="EMBL" id="CP053452">
    <property type="protein sequence ID" value="QJW98145.1"/>
    <property type="molecule type" value="Genomic_DNA"/>
</dbReference>
<dbReference type="KEGG" id="ftj:FTUN_6288"/>
<evidence type="ECO:0000313" key="11">
    <source>
        <dbReference type="EMBL" id="QJW97029.1"/>
    </source>
</evidence>
<geneLocation type="plasmid" evidence="22">
    <name>pPL17-1</name>
</geneLocation>
<evidence type="ECO:0000313" key="22">
    <source>
        <dbReference type="EMBL" id="QJX01344.1"/>
    </source>
</evidence>
<sequence length="115" mass="12529">MPAVPAASRRDPAATRRRWAERLERFRRSGQTIAQFCAAEGVSPPSFYVWRRTLADHAPSPVPVTPTLVPIRLTPSPAGPPIEVVFPSGTVLRFPVDARPEVIAALVHAVEGRPC</sequence>
<dbReference type="EMBL" id="CP053453">
    <property type="protein sequence ID" value="QJX01344.1"/>
    <property type="molecule type" value="Genomic_DNA"/>
</dbReference>
<dbReference type="KEGG" id="ftj:FTUN_6012"/>
<evidence type="ECO:0000313" key="9">
    <source>
        <dbReference type="EMBL" id="QJW95881.1"/>
    </source>
</evidence>
<accession>A0A6M5Z7I3</accession>
<dbReference type="NCBIfam" id="NF047593">
    <property type="entry name" value="IS66_ISAeme5_TnpA"/>
    <property type="match status" value="1"/>
</dbReference>
<dbReference type="EMBL" id="CP053452">
    <property type="protein sequence ID" value="QJX00051.1"/>
    <property type="molecule type" value="Genomic_DNA"/>
</dbReference>
<proteinExistence type="predicted"/>
<dbReference type="EMBL" id="CP053452">
    <property type="protein sequence ID" value="QJW98271.1"/>
    <property type="molecule type" value="Genomic_DNA"/>
</dbReference>
<dbReference type="EMBL" id="CP053452">
    <property type="protein sequence ID" value="QJW95609.1"/>
    <property type="molecule type" value="Genomic_DNA"/>
</dbReference>
<geneLocation type="plasmid" evidence="23">
    <name>ppl17-1</name>
</geneLocation>
<dbReference type="EMBL" id="CP053452">
    <property type="protein sequence ID" value="QJW95221.1"/>
    <property type="molecule type" value="Genomic_DNA"/>
</dbReference>
<dbReference type="Proteomes" id="UP000503447">
    <property type="component" value="Plasmid pPL17-1"/>
</dbReference>
<dbReference type="KEGG" id="ftj:FTUN_6087"/>
<evidence type="ECO:0000313" key="6">
    <source>
        <dbReference type="EMBL" id="QJW95221.1"/>
    </source>
</evidence>
<evidence type="ECO:0000313" key="21">
    <source>
        <dbReference type="EMBL" id="QJX00051.1"/>
    </source>
</evidence>
<protein>
    <recommendedName>
        <fullName evidence="24">Mobile element protein</fullName>
    </recommendedName>
</protein>
<dbReference type="KEGG" id="ftj:FTUN_1692"/>
<evidence type="ECO:0000313" key="4">
    <source>
        <dbReference type="EMBL" id="QJW94175.1"/>
    </source>
</evidence>
<dbReference type="KEGG" id="ftj:FTUN_8988"/>
<dbReference type="KEGG" id="ftj:FTUN_4592"/>
<evidence type="ECO:0000313" key="18">
    <source>
        <dbReference type="EMBL" id="QJW98480.1"/>
    </source>
</evidence>
<dbReference type="KEGG" id="ftj:FTUN_5018"/>
<keyword evidence="22" id="KW-0614">Plasmid</keyword>
<evidence type="ECO:0000313" key="14">
    <source>
        <dbReference type="EMBL" id="QJW98145.1"/>
    </source>
</evidence>
<dbReference type="KEGG" id="ftj:FTUN_1694"/>
<gene>
    <name evidence="1" type="ORF">FTUN_0011</name>
    <name evidence="2" type="ORF">FTUN_0760</name>
    <name evidence="3" type="ORF">FTUN_1692</name>
    <name evidence="4" type="ORF">FTUN_1694</name>
    <name evidence="5" type="ORF">FTUN_2691</name>
    <name evidence="6" type="ORF">FTUN_2763</name>
    <name evidence="7" type="ORF">FTUN_2789</name>
    <name evidence="8" type="ORF">FTUN_3159</name>
    <name evidence="9" type="ORF">FTUN_3435</name>
    <name evidence="10" type="ORF">FTUN_4576</name>
    <name evidence="11" type="ORF">FTUN_4592</name>
    <name evidence="12" type="ORF">FTUN_4716</name>
    <name evidence="13" type="ORF">FTUN_5018</name>
    <name evidence="14" type="ORF">FTUN_5725</name>
    <name evidence="15" type="ORF">FTUN_5859</name>
    <name evidence="16" type="ORF">FTUN_6012</name>
    <name evidence="17" type="ORF">FTUN_6048</name>
    <name evidence="18" type="ORF">FTUN_6070</name>
    <name evidence="19" type="ORF">FTUN_6087</name>
    <name evidence="20" type="ORF">FTUN_6288</name>
    <name evidence="21" type="ORF">FTUN_7674</name>
    <name evidence="22" type="ORF">FTUN_8988</name>
</gene>
<name>A0A6M5Z7I3_9BACT</name>
<dbReference type="EMBL" id="CP053452">
    <property type="protein sequence ID" value="QJW98422.1"/>
    <property type="molecule type" value="Genomic_DNA"/>
</dbReference>
<evidence type="ECO:0000313" key="1">
    <source>
        <dbReference type="EMBL" id="QJW92515.1"/>
    </source>
</evidence>
<dbReference type="EMBL" id="CP053452">
    <property type="protein sequence ID" value="QJW94175.1"/>
    <property type="molecule type" value="Genomic_DNA"/>
</dbReference>
<dbReference type="KEGG" id="ftj:FTUN_0760"/>
<dbReference type="EMBL" id="CP053452">
    <property type="protein sequence ID" value="QJW97151.1"/>
    <property type="molecule type" value="Genomic_DNA"/>
</dbReference>